<evidence type="ECO:0000313" key="3">
    <source>
        <dbReference type="EMBL" id="KAK2116156.1"/>
    </source>
</evidence>
<keyword evidence="2" id="KW-0472">Membrane</keyword>
<organism evidence="3 4">
    <name type="scientific">Saguinus oedipus</name>
    <name type="common">Cotton-top tamarin</name>
    <name type="synonym">Oedipomidas oedipus</name>
    <dbReference type="NCBI Taxonomy" id="9490"/>
    <lineage>
        <taxon>Eukaryota</taxon>
        <taxon>Metazoa</taxon>
        <taxon>Chordata</taxon>
        <taxon>Craniata</taxon>
        <taxon>Vertebrata</taxon>
        <taxon>Euteleostomi</taxon>
        <taxon>Mammalia</taxon>
        <taxon>Eutheria</taxon>
        <taxon>Euarchontoglires</taxon>
        <taxon>Primates</taxon>
        <taxon>Haplorrhini</taxon>
        <taxon>Platyrrhini</taxon>
        <taxon>Cebidae</taxon>
        <taxon>Callitrichinae</taxon>
        <taxon>Saguinus</taxon>
    </lineage>
</organism>
<sequence>MEVDAPGGDGRDGPRERRGHSEAGRQNLDVRPQSGANGLPKHSYWLDLWLFILFDAVVFLFVYFLPCSLVKPMLSIFIATHTEKTILEEGEGRELRE</sequence>
<dbReference type="PANTHER" id="PTHR37367">
    <property type="entry name" value="CHROMOSOME 4 OPEN READING FRAME 3"/>
    <property type="match status" value="1"/>
</dbReference>
<keyword evidence="2" id="KW-0812">Transmembrane</keyword>
<feature type="compositionally biased region" description="Basic and acidic residues" evidence="1">
    <location>
        <begin position="9"/>
        <end position="23"/>
    </location>
</feature>
<dbReference type="PANTHER" id="PTHR37367:SF1">
    <property type="entry name" value="CHROMOSOME 4 OPEN READING FRAME 3"/>
    <property type="match status" value="1"/>
</dbReference>
<name>A0ABQ9W3F4_SAGOE</name>
<dbReference type="InterPro" id="IPR038780">
    <property type="entry name" value="ALN"/>
</dbReference>
<evidence type="ECO:0000256" key="1">
    <source>
        <dbReference type="SAM" id="MobiDB-lite"/>
    </source>
</evidence>
<dbReference type="Proteomes" id="UP001266305">
    <property type="component" value="Unassembled WGS sequence"/>
</dbReference>
<evidence type="ECO:0000256" key="2">
    <source>
        <dbReference type="SAM" id="Phobius"/>
    </source>
</evidence>
<gene>
    <name evidence="3" type="ORF">P7K49_006782</name>
</gene>
<protein>
    <submittedName>
        <fullName evidence="3">HCV F-Transactivated Protein 1</fullName>
    </submittedName>
</protein>
<accession>A0ABQ9W3F4</accession>
<proteinExistence type="predicted"/>
<comment type="caution">
    <text evidence="3">The sequence shown here is derived from an EMBL/GenBank/DDBJ whole genome shotgun (WGS) entry which is preliminary data.</text>
</comment>
<reference evidence="3 4" key="1">
    <citation type="submission" date="2023-05" db="EMBL/GenBank/DDBJ databases">
        <title>B98-5 Cell Line De Novo Hybrid Assembly: An Optical Mapping Approach.</title>
        <authorList>
            <person name="Kananen K."/>
            <person name="Auerbach J.A."/>
            <person name="Kautto E."/>
            <person name="Blachly J.S."/>
        </authorList>
    </citation>
    <scope>NUCLEOTIDE SEQUENCE [LARGE SCALE GENOMIC DNA]</scope>
    <source>
        <strain evidence="3">B95-8</strain>
        <tissue evidence="3">Cell line</tissue>
    </source>
</reference>
<feature type="region of interest" description="Disordered" evidence="1">
    <location>
        <begin position="1"/>
        <end position="38"/>
    </location>
</feature>
<dbReference type="Pfam" id="PF17696">
    <property type="entry name" value="ALN"/>
    <property type="match status" value="1"/>
</dbReference>
<keyword evidence="4" id="KW-1185">Reference proteome</keyword>
<keyword evidence="2" id="KW-1133">Transmembrane helix</keyword>
<feature type="transmembrane region" description="Helical" evidence="2">
    <location>
        <begin position="48"/>
        <end position="65"/>
    </location>
</feature>
<evidence type="ECO:0000313" key="4">
    <source>
        <dbReference type="Proteomes" id="UP001266305"/>
    </source>
</evidence>
<dbReference type="EMBL" id="JASSZA010000003">
    <property type="protein sequence ID" value="KAK2116156.1"/>
    <property type="molecule type" value="Genomic_DNA"/>
</dbReference>